<dbReference type="GeneID" id="92375441"/>
<organism evidence="4 5">
    <name type="scientific">Trypanosoma equiperdum</name>
    <dbReference type="NCBI Taxonomy" id="5694"/>
    <lineage>
        <taxon>Eukaryota</taxon>
        <taxon>Discoba</taxon>
        <taxon>Euglenozoa</taxon>
        <taxon>Kinetoplastea</taxon>
        <taxon>Metakinetoplastina</taxon>
        <taxon>Trypanosomatida</taxon>
        <taxon>Trypanosomatidae</taxon>
        <taxon>Trypanosoma</taxon>
    </lineage>
</organism>
<dbReference type="SUPFAM" id="SSF69065">
    <property type="entry name" value="RNase III domain-like"/>
    <property type="match status" value="1"/>
</dbReference>
<evidence type="ECO:0000259" key="2">
    <source>
        <dbReference type="Pfam" id="PF18176"/>
    </source>
</evidence>
<dbReference type="InterPro" id="IPR040545">
    <property type="entry name" value="DICER_HTH"/>
</dbReference>
<evidence type="ECO:0000313" key="4">
    <source>
        <dbReference type="EMBL" id="SCU69932.1"/>
    </source>
</evidence>
<evidence type="ECO:0000256" key="1">
    <source>
        <dbReference type="SAM" id="MobiDB-lite"/>
    </source>
</evidence>
<name>A0A1G4ICT2_TRYEQ</name>
<feature type="domain" description="Kinetoplastid DICER KptA ADP-ribosyltransferase" evidence="2">
    <location>
        <begin position="279"/>
        <end position="430"/>
    </location>
</feature>
<dbReference type="Pfam" id="PF18176">
    <property type="entry name" value="KptA_kDCL"/>
    <property type="match status" value="1"/>
</dbReference>
<feature type="domain" description="DICER-like HTH" evidence="3">
    <location>
        <begin position="176"/>
        <end position="263"/>
    </location>
</feature>
<reference evidence="4" key="1">
    <citation type="submission" date="2016-09" db="EMBL/GenBank/DDBJ databases">
        <authorList>
            <person name="Hebert L."/>
            <person name="Moumen B."/>
        </authorList>
    </citation>
    <scope>NUCLEOTIDE SEQUENCE [LARGE SCALE GENOMIC DNA]</scope>
    <source>
        <strain evidence="4">OVI</strain>
    </source>
</reference>
<gene>
    <name evidence="4" type="ORF">TEOVI_000150100</name>
</gene>
<dbReference type="VEuPathDB" id="TriTrypDB:TEOVI_000150100"/>
<evidence type="ECO:0000313" key="5">
    <source>
        <dbReference type="Proteomes" id="UP000195570"/>
    </source>
</evidence>
<dbReference type="EC" id="3.1.26.3" evidence="4"/>
<dbReference type="Proteomes" id="UP000195570">
    <property type="component" value="Unassembled WGS sequence"/>
</dbReference>
<keyword evidence="4" id="KW-0378">Hydrolase</keyword>
<sequence>MIFGEDIGPQDSVAVSCGSTNMVNDTPKEALVLQRRGRWVMKLAVALFLSGKDLQSEGELSIMHSEIWSYAALGNEAVRRGYVPLGTPVAGAQSVWKRKLGELWLEKGFEPCMIQLEPYFQQEFERLLAKGILKPQSGTEKDSNCSAVRPVDTPEPARLSSRNNGAVEEFAKPLASLYEASLRYLRNVGMKTTASTNGWVSAEELYSYLKDRKHSLIVKVPDDIVSECDVLPTTPARLLVVLSQLDLIGRLQFRWERSSKVDGKRDGERMSLGDEQVECSVSVRAAWAHKDSSLASKVVSDHPKMALEKALEIFSPCREIYDFVESVERWEVAAKLHGREIPTFRPFLMLAVGDSIRARIPKDPVRRAAALLASKVTTKSAFLSVSRSFLGLHLQRPVCVVHSNIFEGGAMHLRQTAGHGQPPRGVLLLHLSDIVYNAISNVDTKRGALFVKSEILYCGDASSVRSESIKSLCLETEEPKTCTEPPSTSALLFARLAEKSITFNVPAESPRVSSPTLANRILTLKRPTPTTNATEFLCGLRSLSHGMGNFAREAFFKKWIEDILALLRARNNRNGSDRSNSCRTPTEKVLSITPDCVYTDFSLIIAGKQKKDNSRPPGLRSLSKELINGIAEGGCDPLYIKSKQEGTIVVYFQSTVSDERDVTEIFFSSPLLLLRSSYTVGDNEGKQTEEETSVANHRSALFLRVDKSSDSFAEGDTFRSLTVVELDREQKKVAEALRSDCNTEVTLRSVELCVDEWCLEVLVPLEKVVEEYIFAPIKQCLYGRGNSESPFLLLSEADQAKLEQSLMEQLLLAVTPVKNEALEYLGDAVLDFVVAQEKLNSWTGGPIVDATCNASLAKCLFPQLRNYFEMKLGISNQKRQADMVEAIFGAVAMALWVIPRRKVLESSTDTTVTGGGGGETPAAGGLLPFAALLSVTKALMDALNITTQ</sequence>
<dbReference type="Gene3D" id="1.10.1520.10">
    <property type="entry name" value="Ribonuclease III domain"/>
    <property type="match status" value="1"/>
</dbReference>
<accession>A0A1G4ICT2</accession>
<dbReference type="InterPro" id="IPR036389">
    <property type="entry name" value="RNase_III_sf"/>
</dbReference>
<keyword evidence="5" id="KW-1185">Reference proteome</keyword>
<proteinExistence type="predicted"/>
<feature type="region of interest" description="Disordered" evidence="1">
    <location>
        <begin position="136"/>
        <end position="162"/>
    </location>
</feature>
<dbReference type="InterPro" id="IPR000999">
    <property type="entry name" value="RNase_III_dom"/>
</dbReference>
<dbReference type="FunFam" id="1.10.1520.10:FF:000051">
    <property type="entry name" value="Ribonuclease 3, putative"/>
    <property type="match status" value="1"/>
</dbReference>
<comment type="caution">
    <text evidence="4">The sequence shown here is derived from an EMBL/GenBank/DDBJ whole genome shotgun (WGS) entry which is preliminary data.</text>
</comment>
<dbReference type="Pfam" id="PF18177">
    <property type="entry name" value="La_HTH_kDCL"/>
    <property type="match status" value="1"/>
</dbReference>
<dbReference type="AlphaFoldDB" id="A0A1G4ICT2"/>
<dbReference type="RefSeq" id="XP_067080821.1">
    <property type="nucleotide sequence ID" value="XM_067224720.1"/>
</dbReference>
<dbReference type="GO" id="GO:0006396">
    <property type="term" value="P:RNA processing"/>
    <property type="evidence" value="ECO:0007669"/>
    <property type="project" value="InterPro"/>
</dbReference>
<evidence type="ECO:0000259" key="3">
    <source>
        <dbReference type="Pfam" id="PF18177"/>
    </source>
</evidence>
<dbReference type="GO" id="GO:0004525">
    <property type="term" value="F:ribonuclease III activity"/>
    <property type="evidence" value="ECO:0007669"/>
    <property type="project" value="UniProtKB-EC"/>
</dbReference>
<dbReference type="CDD" id="cd00593">
    <property type="entry name" value="RIBOc"/>
    <property type="match status" value="1"/>
</dbReference>
<protein>
    <submittedName>
        <fullName evidence="4">Ribonuclease 3, putative</fullName>
        <ecNumber evidence="4">3.1.26.3</ecNumber>
    </submittedName>
</protein>
<dbReference type="InterPro" id="IPR040715">
    <property type="entry name" value="KptA_kDICER"/>
</dbReference>
<dbReference type="EMBL" id="CZPT02001330">
    <property type="protein sequence ID" value="SCU69932.1"/>
    <property type="molecule type" value="Genomic_DNA"/>
</dbReference>